<dbReference type="SUPFAM" id="SSF82866">
    <property type="entry name" value="Multidrug efflux transporter AcrB transmembrane domain"/>
    <property type="match status" value="1"/>
</dbReference>
<dbReference type="PRINTS" id="PR01755">
    <property type="entry name" value="SECFTRNLCASE"/>
</dbReference>
<dbReference type="GO" id="GO:0015450">
    <property type="term" value="F:protein-transporting ATPase activity"/>
    <property type="evidence" value="ECO:0007669"/>
    <property type="project" value="InterPro"/>
</dbReference>
<evidence type="ECO:0000256" key="1">
    <source>
        <dbReference type="ARBA" id="ARBA00004651"/>
    </source>
</evidence>
<comment type="subunit">
    <text evidence="9">Forms a complex with SecD. Part of the essential Sec protein translocation apparatus which comprises SecA, SecYEG and auxiliary proteins SecDF-YajC and YidC.</text>
</comment>
<dbReference type="InterPro" id="IPR055344">
    <property type="entry name" value="SecD_SecF_C_bact"/>
</dbReference>
<evidence type="ECO:0000256" key="7">
    <source>
        <dbReference type="ARBA" id="ARBA00023010"/>
    </source>
</evidence>
<evidence type="ECO:0000256" key="8">
    <source>
        <dbReference type="ARBA" id="ARBA00023136"/>
    </source>
</evidence>
<evidence type="ECO:0000256" key="9">
    <source>
        <dbReference type="HAMAP-Rule" id="MF_01464"/>
    </source>
</evidence>
<comment type="function">
    <text evidence="9">Part of the Sec protein translocase complex. Interacts with the SecYEG preprotein conducting channel. SecDF uses the proton motive force (PMF) to complete protein translocation after the ATP-dependent function of SecA.</text>
</comment>
<dbReference type="InterPro" id="IPR048634">
    <property type="entry name" value="SecD_SecF_C"/>
</dbReference>
<dbReference type="NCBIfam" id="TIGR00916">
    <property type="entry name" value="2A0604s01"/>
    <property type="match status" value="1"/>
</dbReference>
<keyword evidence="12" id="KW-1185">Reference proteome</keyword>
<name>A0A1H7GIP2_9GAMM</name>
<keyword evidence="2 9" id="KW-0813">Transport</keyword>
<dbReference type="InterPro" id="IPR005665">
    <property type="entry name" value="SecF_bac"/>
</dbReference>
<comment type="similarity">
    <text evidence="9">Belongs to the SecD/SecF family. SecF subfamily.</text>
</comment>
<keyword evidence="4 9" id="KW-0812">Transmembrane</keyword>
<feature type="transmembrane region" description="Helical" evidence="9">
    <location>
        <begin position="256"/>
        <end position="283"/>
    </location>
</feature>
<comment type="subcellular location">
    <subcellularLocation>
        <location evidence="1 9">Cell membrane</location>
        <topology evidence="1 9">Multi-pass membrane protein</topology>
    </subcellularLocation>
</comment>
<reference evidence="11 12" key="1">
    <citation type="submission" date="2016-10" db="EMBL/GenBank/DDBJ databases">
        <authorList>
            <person name="de Groot N.N."/>
        </authorList>
    </citation>
    <scope>NUCLEOTIDE SEQUENCE [LARGE SCALE GENOMIC DNA]</scope>
    <source>
        <strain evidence="11 12">JCM 19513</strain>
    </source>
</reference>
<feature type="transmembrane region" description="Helical" evidence="9">
    <location>
        <begin position="182"/>
        <end position="203"/>
    </location>
</feature>
<dbReference type="Pfam" id="PF07549">
    <property type="entry name" value="Sec_GG"/>
    <property type="match status" value="1"/>
</dbReference>
<dbReference type="PANTHER" id="PTHR30081">
    <property type="entry name" value="PROTEIN-EXPORT MEMBRANE PROTEIN SEC"/>
    <property type="match status" value="1"/>
</dbReference>
<evidence type="ECO:0000256" key="3">
    <source>
        <dbReference type="ARBA" id="ARBA00022475"/>
    </source>
</evidence>
<dbReference type="PANTHER" id="PTHR30081:SF8">
    <property type="entry name" value="PROTEIN TRANSLOCASE SUBUNIT SECF"/>
    <property type="match status" value="1"/>
</dbReference>
<dbReference type="Pfam" id="PF02355">
    <property type="entry name" value="SecD_SecF_C"/>
    <property type="match status" value="1"/>
</dbReference>
<keyword evidence="5 9" id="KW-0653">Protein transport</keyword>
<dbReference type="GO" id="GO:0043952">
    <property type="term" value="P:protein transport by the Sec complex"/>
    <property type="evidence" value="ECO:0007669"/>
    <property type="project" value="UniProtKB-UniRule"/>
</dbReference>
<accession>A0A1H7GIP2</accession>
<dbReference type="HAMAP" id="MF_01464_B">
    <property type="entry name" value="SecF_B"/>
    <property type="match status" value="1"/>
</dbReference>
<dbReference type="EMBL" id="FOAS01000002">
    <property type="protein sequence ID" value="SEK37988.1"/>
    <property type="molecule type" value="Genomic_DNA"/>
</dbReference>
<organism evidence="11 12">
    <name type="scientific">Atopomonas hussainii</name>
    <dbReference type="NCBI Taxonomy" id="1429083"/>
    <lineage>
        <taxon>Bacteria</taxon>
        <taxon>Pseudomonadati</taxon>
        <taxon>Pseudomonadota</taxon>
        <taxon>Gammaproteobacteria</taxon>
        <taxon>Pseudomonadales</taxon>
        <taxon>Pseudomonadaceae</taxon>
        <taxon>Atopomonas</taxon>
    </lineage>
</organism>
<dbReference type="STRING" id="1429083.GCA_001885685_02772"/>
<sequence>MQKRIINFMGLRNIAIGLTLLFTLVGLGSLAVKGLNFGLDFTGGALVELQYDQPAELDAIRGQLREAGYPDAVVQNFGATTDVVVRIQSEDASLGYEVAEALRKADTSKALEVKKVEFIGPQVGEELRDQGGIGMLLAMFGVMLYVVFRFQWKFAIGSLVTLLHDVIIVLGVFAFFGWTFDLTVLAAILAIIGYSLNDTIVVYDRVRENMRILRKADLIENINISTTQTLLRTTATSVSTLLAVLALLFFGGENLWGFAMALTIGVIVGTYSSVYVSSVFLIWTNLTREDLIPPQVEEVDETP</sequence>
<keyword evidence="3 9" id="KW-1003">Cell membrane</keyword>
<dbReference type="RefSeq" id="WP_074864569.1">
    <property type="nucleotide sequence ID" value="NZ_FOAS01000002.1"/>
</dbReference>
<dbReference type="GO" id="GO:0065002">
    <property type="term" value="P:intracellular protein transmembrane transport"/>
    <property type="evidence" value="ECO:0007669"/>
    <property type="project" value="UniProtKB-UniRule"/>
</dbReference>
<gene>
    <name evidence="9" type="primary">secF</name>
    <name evidence="11" type="ORF">SAMN05216214_10292</name>
</gene>
<evidence type="ECO:0000259" key="10">
    <source>
        <dbReference type="Pfam" id="PF02355"/>
    </source>
</evidence>
<dbReference type="GO" id="GO:0005886">
    <property type="term" value="C:plasma membrane"/>
    <property type="evidence" value="ECO:0007669"/>
    <property type="project" value="UniProtKB-SubCell"/>
</dbReference>
<feature type="transmembrane region" description="Helical" evidence="9">
    <location>
        <begin position="155"/>
        <end position="176"/>
    </location>
</feature>
<dbReference type="InterPro" id="IPR022646">
    <property type="entry name" value="SecD/SecF_CS"/>
</dbReference>
<keyword evidence="8 9" id="KW-0472">Membrane</keyword>
<evidence type="ECO:0000256" key="5">
    <source>
        <dbReference type="ARBA" id="ARBA00022927"/>
    </source>
</evidence>
<proteinExistence type="inferred from homology"/>
<evidence type="ECO:0000256" key="6">
    <source>
        <dbReference type="ARBA" id="ARBA00022989"/>
    </source>
</evidence>
<evidence type="ECO:0000313" key="12">
    <source>
        <dbReference type="Proteomes" id="UP000185766"/>
    </source>
</evidence>
<dbReference type="InterPro" id="IPR022645">
    <property type="entry name" value="SecD/SecF_bac"/>
</dbReference>
<evidence type="ECO:0000256" key="2">
    <source>
        <dbReference type="ARBA" id="ARBA00022448"/>
    </source>
</evidence>
<protein>
    <recommendedName>
        <fullName evidence="9">Protein-export membrane protein SecF</fullName>
    </recommendedName>
</protein>
<dbReference type="NCBIfam" id="TIGR00966">
    <property type="entry name" value="transloc_SecF"/>
    <property type="match status" value="1"/>
</dbReference>
<dbReference type="Gene3D" id="1.20.1640.10">
    <property type="entry name" value="Multidrug efflux transporter AcrB transmembrane domain"/>
    <property type="match status" value="1"/>
</dbReference>
<keyword evidence="6 9" id="KW-1133">Transmembrane helix</keyword>
<feature type="transmembrane region" description="Helical" evidence="9">
    <location>
        <begin position="230"/>
        <end position="250"/>
    </location>
</feature>
<feature type="domain" description="Protein export membrane protein SecD/SecF C-terminal" evidence="10">
    <location>
        <begin position="106"/>
        <end position="284"/>
    </location>
</feature>
<evidence type="ECO:0000313" key="11">
    <source>
        <dbReference type="EMBL" id="SEK37988.1"/>
    </source>
</evidence>
<dbReference type="InterPro" id="IPR022813">
    <property type="entry name" value="SecD/SecF_arch_bac"/>
</dbReference>
<evidence type="ECO:0000256" key="4">
    <source>
        <dbReference type="ARBA" id="ARBA00022692"/>
    </source>
</evidence>
<dbReference type="GO" id="GO:0006605">
    <property type="term" value="P:protein targeting"/>
    <property type="evidence" value="ECO:0007669"/>
    <property type="project" value="UniProtKB-UniRule"/>
</dbReference>
<dbReference type="Proteomes" id="UP000185766">
    <property type="component" value="Unassembled WGS sequence"/>
</dbReference>
<comment type="caution">
    <text evidence="9">Lacks conserved residue(s) required for the propagation of feature annotation.</text>
</comment>
<keyword evidence="7 9" id="KW-0811">Translocation</keyword>
<dbReference type="AlphaFoldDB" id="A0A1H7GIP2"/>
<feature type="transmembrane region" description="Helical" evidence="9">
    <location>
        <begin position="131"/>
        <end position="148"/>
    </location>
</feature>